<name>A0A9D3Y4R7_DREPO</name>
<gene>
    <name evidence="1" type="ORF">DPMN_191626</name>
</gene>
<dbReference type="EMBL" id="JAIWYP010000024">
    <property type="protein sequence ID" value="KAH3692270.1"/>
    <property type="molecule type" value="Genomic_DNA"/>
</dbReference>
<accession>A0A9D3Y4R7</accession>
<reference evidence="1" key="1">
    <citation type="journal article" date="2019" name="bioRxiv">
        <title>The Genome of the Zebra Mussel, Dreissena polymorpha: A Resource for Invasive Species Research.</title>
        <authorList>
            <person name="McCartney M.A."/>
            <person name="Auch B."/>
            <person name="Kono T."/>
            <person name="Mallez S."/>
            <person name="Zhang Y."/>
            <person name="Obille A."/>
            <person name="Becker A."/>
            <person name="Abrahante J.E."/>
            <person name="Garbe J."/>
            <person name="Badalamenti J.P."/>
            <person name="Herman A."/>
            <person name="Mangelson H."/>
            <person name="Liachko I."/>
            <person name="Sullivan S."/>
            <person name="Sone E.D."/>
            <person name="Koren S."/>
            <person name="Silverstein K.A.T."/>
            <person name="Beckman K.B."/>
            <person name="Gohl D.M."/>
        </authorList>
    </citation>
    <scope>NUCLEOTIDE SEQUENCE</scope>
    <source>
        <strain evidence="1">Duluth1</strain>
        <tissue evidence="1">Whole animal</tissue>
    </source>
</reference>
<evidence type="ECO:0000313" key="2">
    <source>
        <dbReference type="Proteomes" id="UP000828390"/>
    </source>
</evidence>
<comment type="caution">
    <text evidence="1">The sequence shown here is derived from an EMBL/GenBank/DDBJ whole genome shotgun (WGS) entry which is preliminary data.</text>
</comment>
<sequence length="197" mass="21778">MNSKNTEFDEIYHIQVKDEKSVIAGIVSNCPVNHVTIDEFEKAPKTIHKGKTADIFGKKGVPTECTDMKTPAHVVLLDAKSAFDVADHSQLLRRLYHADISDGHWLLMKSLHESSSSVIKYKSHISDPFSISQGVRHGGILSTDLYKLYVNPLLDRLADTGRGGRIGTTAEVNIEGNISKARRALYSLFGSVEIENT</sequence>
<reference evidence="1" key="2">
    <citation type="submission" date="2020-11" db="EMBL/GenBank/DDBJ databases">
        <authorList>
            <person name="McCartney M.A."/>
            <person name="Auch B."/>
            <person name="Kono T."/>
            <person name="Mallez S."/>
            <person name="Becker A."/>
            <person name="Gohl D.M."/>
            <person name="Silverstein K.A.T."/>
            <person name="Koren S."/>
            <person name="Bechman K.B."/>
            <person name="Herman A."/>
            <person name="Abrahante J.E."/>
            <person name="Garbe J."/>
        </authorList>
    </citation>
    <scope>NUCLEOTIDE SEQUENCE</scope>
    <source>
        <strain evidence="1">Duluth1</strain>
        <tissue evidence="1">Whole animal</tissue>
    </source>
</reference>
<dbReference type="AlphaFoldDB" id="A0A9D3Y4R7"/>
<organism evidence="1 2">
    <name type="scientific">Dreissena polymorpha</name>
    <name type="common">Zebra mussel</name>
    <name type="synonym">Mytilus polymorpha</name>
    <dbReference type="NCBI Taxonomy" id="45954"/>
    <lineage>
        <taxon>Eukaryota</taxon>
        <taxon>Metazoa</taxon>
        <taxon>Spiralia</taxon>
        <taxon>Lophotrochozoa</taxon>
        <taxon>Mollusca</taxon>
        <taxon>Bivalvia</taxon>
        <taxon>Autobranchia</taxon>
        <taxon>Heteroconchia</taxon>
        <taxon>Euheterodonta</taxon>
        <taxon>Imparidentia</taxon>
        <taxon>Neoheterodontei</taxon>
        <taxon>Myida</taxon>
        <taxon>Dreissenoidea</taxon>
        <taxon>Dreissenidae</taxon>
        <taxon>Dreissena</taxon>
    </lineage>
</organism>
<keyword evidence="2" id="KW-1185">Reference proteome</keyword>
<protein>
    <recommendedName>
        <fullName evidence="3">Reverse transcriptase domain-containing protein</fullName>
    </recommendedName>
</protein>
<evidence type="ECO:0000313" key="1">
    <source>
        <dbReference type="EMBL" id="KAH3692270.1"/>
    </source>
</evidence>
<evidence type="ECO:0008006" key="3">
    <source>
        <dbReference type="Google" id="ProtNLM"/>
    </source>
</evidence>
<dbReference type="Proteomes" id="UP000828390">
    <property type="component" value="Unassembled WGS sequence"/>
</dbReference>
<proteinExistence type="predicted"/>